<evidence type="ECO:0000256" key="5">
    <source>
        <dbReference type="ARBA" id="ARBA00023242"/>
    </source>
</evidence>
<keyword evidence="9" id="KW-1185">Reference proteome</keyword>
<evidence type="ECO:0000256" key="4">
    <source>
        <dbReference type="ARBA" id="ARBA00022833"/>
    </source>
</evidence>
<keyword evidence="7" id="KW-0812">Transmembrane</keyword>
<keyword evidence="2" id="KW-0479">Metal-binding</keyword>
<dbReference type="GO" id="GO:0008270">
    <property type="term" value="F:zinc ion binding"/>
    <property type="evidence" value="ECO:0007669"/>
    <property type="project" value="UniProtKB-KW"/>
</dbReference>
<gene>
    <name evidence="8" type="ORF">D9756_011482</name>
</gene>
<dbReference type="SUPFAM" id="SSF53098">
    <property type="entry name" value="Ribonuclease H-like"/>
    <property type="match status" value="1"/>
</dbReference>
<evidence type="ECO:0000256" key="6">
    <source>
        <dbReference type="SAM" id="MobiDB-lite"/>
    </source>
</evidence>
<evidence type="ECO:0000256" key="2">
    <source>
        <dbReference type="ARBA" id="ARBA00022723"/>
    </source>
</evidence>
<evidence type="ECO:0000256" key="1">
    <source>
        <dbReference type="ARBA" id="ARBA00004123"/>
    </source>
</evidence>
<comment type="subcellular location">
    <subcellularLocation>
        <location evidence="1">Nucleus</location>
    </subcellularLocation>
</comment>
<feature type="transmembrane region" description="Helical" evidence="7">
    <location>
        <begin position="97"/>
        <end position="118"/>
    </location>
</feature>
<evidence type="ECO:0000256" key="7">
    <source>
        <dbReference type="SAM" id="Phobius"/>
    </source>
</evidence>
<feature type="transmembrane region" description="Helical" evidence="7">
    <location>
        <begin position="189"/>
        <end position="210"/>
    </location>
</feature>
<proteinExistence type="predicted"/>
<dbReference type="EMBL" id="JAACJO010000048">
    <property type="protein sequence ID" value="KAF5345225.1"/>
    <property type="molecule type" value="Genomic_DNA"/>
</dbReference>
<dbReference type="GO" id="GO:0005634">
    <property type="term" value="C:nucleus"/>
    <property type="evidence" value="ECO:0007669"/>
    <property type="project" value="UniProtKB-SubCell"/>
</dbReference>
<dbReference type="PANTHER" id="PTHR46481">
    <property type="entry name" value="ZINC FINGER BED DOMAIN-CONTAINING PROTEIN 4"/>
    <property type="match status" value="1"/>
</dbReference>
<evidence type="ECO:0000256" key="3">
    <source>
        <dbReference type="ARBA" id="ARBA00022771"/>
    </source>
</evidence>
<keyword evidence="4" id="KW-0862">Zinc</keyword>
<protein>
    <submittedName>
        <fullName evidence="8">Uncharacterized protein</fullName>
    </submittedName>
</protein>
<keyword evidence="7" id="KW-1133">Transmembrane helix</keyword>
<name>A0A8H5CP04_9AGAR</name>
<comment type="caution">
    <text evidence="8">The sequence shown here is derived from an EMBL/GenBank/DDBJ whole genome shotgun (WGS) entry which is preliminary data.</text>
</comment>
<dbReference type="InterPro" id="IPR012337">
    <property type="entry name" value="RNaseH-like_sf"/>
</dbReference>
<keyword evidence="3" id="KW-0863">Zinc-finger</keyword>
<keyword evidence="7" id="KW-0472">Membrane</keyword>
<dbReference type="Proteomes" id="UP000559027">
    <property type="component" value="Unassembled WGS sequence"/>
</dbReference>
<keyword evidence="5" id="KW-0539">Nucleus</keyword>
<dbReference type="OrthoDB" id="3259198at2759"/>
<evidence type="ECO:0000313" key="8">
    <source>
        <dbReference type="EMBL" id="KAF5345225.1"/>
    </source>
</evidence>
<reference evidence="8 9" key="1">
    <citation type="journal article" date="2020" name="ISME J.">
        <title>Uncovering the hidden diversity of litter-decomposition mechanisms in mushroom-forming fungi.</title>
        <authorList>
            <person name="Floudas D."/>
            <person name="Bentzer J."/>
            <person name="Ahren D."/>
            <person name="Johansson T."/>
            <person name="Persson P."/>
            <person name="Tunlid A."/>
        </authorList>
    </citation>
    <scope>NUCLEOTIDE SEQUENCE [LARGE SCALE GENOMIC DNA]</scope>
    <source>
        <strain evidence="8 9">CBS 146.42</strain>
    </source>
</reference>
<organism evidence="8 9">
    <name type="scientific">Leucocoprinus leucothites</name>
    <dbReference type="NCBI Taxonomy" id="201217"/>
    <lineage>
        <taxon>Eukaryota</taxon>
        <taxon>Fungi</taxon>
        <taxon>Dikarya</taxon>
        <taxon>Basidiomycota</taxon>
        <taxon>Agaricomycotina</taxon>
        <taxon>Agaricomycetes</taxon>
        <taxon>Agaricomycetidae</taxon>
        <taxon>Agaricales</taxon>
        <taxon>Agaricineae</taxon>
        <taxon>Agaricaceae</taxon>
        <taxon>Leucocoprinus</taxon>
    </lineage>
</organism>
<evidence type="ECO:0000313" key="9">
    <source>
        <dbReference type="Proteomes" id="UP000559027"/>
    </source>
</evidence>
<feature type="transmembrane region" description="Helical" evidence="7">
    <location>
        <begin position="587"/>
        <end position="606"/>
    </location>
</feature>
<sequence length="815" mass="92322">MSNIIEPDNREACDTQTGVTGDTLESGYSDSDDYVPYSKAAHHAVKDPFYKIEVNMLRRETTLPCAEQVGCDTQLLYHEMSGLVCTKLMSTTSPIHLVLDGWTAPIIASYLGLVIIWYKQDKIFCTVLEFIRLKQKHTGQYMAEVVFDCLKCWGLTTKLFSVCMDNAANCNKLVELLPWYIPTFQGPQARMWCMAHILNLIAKMFISFFFKKGRKKTNNALLANGILVSAADSSSEETNEVIEEENDIDDTVLDEDDGHIDIMAEKGIFATSAEFRMAQEIMPWVSGLARCIHDSSNLHDQFNELVSQNKNLEAHVHFQKEVEIMTGVSDYGLTQYWLSPKQWKIANDLLPVLEIFKEATDLFSKAEVLLVIDVFPTLLDIRTYLGNICEDDDDALSPVICIAAQAVISMADKYIMLCEECKIYFIAIVMCPDRKLQWFKDNGYACPVYTKLKQTVIERWGQTYQPNLAMTSEPEPTCTGNTYLQKRTSKKAPVGNLDDINTYLKEPVVSHLAIIDSGGYMKWWNTAAASHPNLARIGMDYCSVPQSVIVTSPIQSPTILSISDSCDFSLSTISINILQPVSAHHSIIFSFALIFVSAIPFIILRVKEYALSVNAPPMLIHVTKYNGLYTMNFLCTESFKARTGYPHKMQDIYDVLCRAWTPLHISALYPKTRYSPFYITKPSSFTTEEYTDLKHYIQELKGEAWQLPDNPSYQKERTLKVGSYNETASIDKCMDDAFNQHAGVVEYPDDISYHLAAEVEYSTNISNQHATKLECDSLLQETMTRLWEIHHVKAIKQGEFEDSIGDCWDLTCIVN</sequence>
<accession>A0A8H5CP04</accession>
<dbReference type="PANTHER" id="PTHR46481:SF10">
    <property type="entry name" value="ZINC FINGER BED DOMAIN-CONTAINING PROTEIN 39"/>
    <property type="match status" value="1"/>
</dbReference>
<dbReference type="InterPro" id="IPR052035">
    <property type="entry name" value="ZnF_BED_domain_contain"/>
</dbReference>
<dbReference type="AlphaFoldDB" id="A0A8H5CP04"/>
<feature type="region of interest" description="Disordered" evidence="6">
    <location>
        <begin position="1"/>
        <end position="21"/>
    </location>
</feature>